<evidence type="ECO:0000313" key="15">
    <source>
        <dbReference type="EMBL" id="KKB62036.1"/>
    </source>
</evidence>
<feature type="transmembrane region" description="Helical" evidence="12">
    <location>
        <begin position="51"/>
        <end position="73"/>
    </location>
</feature>
<evidence type="ECO:0000256" key="9">
    <source>
        <dbReference type="ARBA" id="ARBA00022989"/>
    </source>
</evidence>
<sequence>MSLLRLLATFTRQQWRPYAASAVMLAGVAVLSVMIPRMVGRIIDGLVAHQLHLLALMGDLAILLAMGLAIYFLRVGWRVTLYAAAYKLGTSLRERIYRTLALQSPGFFHRHRTGDLMARATNDIDAVEMTAGEALLAGFDGSMTLILVVAMMTGGIDWRLSVAALLPFPFMAFGFWLISNRIHHAWRDSLGRFSTLNDHVQETLSGVRTVRALGLEAHNANVLAKLARDAANSNLEAQRWEAAFSPVVGIALTASTTITLAYGGYLVWTAQMTIGNLTSFSMYLGQLIWPMFAAGWVLSLIERGRAAWTRLNPLLSAESEVDDNGTGAMAEPLATTRATDADNEREGVSTAATAQTSDEPALVFDAVTFSYADQPHAAITDVSFPVAAGSTLGIVGTTGAGKSTLLRLLLRHYPLQQGDIRWHGASLATYSLQALREQVAWVPQEAFLFSASVADNIALARPDASREDIARVARLAAVHDDILRLPQGYETPVGERGVSLSGGQRQRIAIARALLADAPLLLLDDALSAVDTGTETQILRHLRAARRGRTVLIVSHRLSAVADADDIIVLGGVESRQEGHIIEHGNHDTLLERDGWYARQWRYQQLEASLDAS</sequence>
<feature type="transmembrane region" description="Helical" evidence="12">
    <location>
        <begin position="247"/>
        <end position="268"/>
    </location>
</feature>
<name>A0A0F5JW37_9BURK</name>
<proteinExistence type="predicted"/>
<keyword evidence="11 12" id="KW-0472">Membrane</keyword>
<feature type="domain" description="ABC transporter" evidence="13">
    <location>
        <begin position="362"/>
        <end position="597"/>
    </location>
</feature>
<evidence type="ECO:0000256" key="3">
    <source>
        <dbReference type="ARBA" id="ARBA00022475"/>
    </source>
</evidence>
<dbReference type="InterPro" id="IPR039421">
    <property type="entry name" value="Type_1_exporter"/>
</dbReference>
<comment type="caution">
    <text evidence="15">The sequence shown here is derived from an EMBL/GenBank/DDBJ whole genome shotgun (WGS) entry which is preliminary data.</text>
</comment>
<dbReference type="GO" id="GO:0005886">
    <property type="term" value="C:plasma membrane"/>
    <property type="evidence" value="ECO:0007669"/>
    <property type="project" value="UniProtKB-SubCell"/>
</dbReference>
<keyword evidence="8" id="KW-1278">Translocase</keyword>
<dbReference type="PROSITE" id="PS50929">
    <property type="entry name" value="ABC_TM1F"/>
    <property type="match status" value="1"/>
</dbReference>
<dbReference type="STRING" id="28092.WM40_19655"/>
<keyword evidence="7 15" id="KW-0067">ATP-binding</keyword>
<keyword evidence="5 12" id="KW-0812">Transmembrane</keyword>
<evidence type="ECO:0000256" key="10">
    <source>
        <dbReference type="ARBA" id="ARBA00023055"/>
    </source>
</evidence>
<reference evidence="15 16" key="1">
    <citation type="submission" date="2015-03" db="EMBL/GenBank/DDBJ databases">
        <title>Draft Genome Sequence of Burkholderia andropogonis type strain ICMP2807, isolated from Sorghum bicolor.</title>
        <authorList>
            <person name="Lopes-Santos L."/>
            <person name="Castro D.B."/>
            <person name="Ottoboni L.M."/>
            <person name="Park D."/>
            <person name="Weirc B.S."/>
            <person name="Destefano S.A."/>
        </authorList>
    </citation>
    <scope>NUCLEOTIDE SEQUENCE [LARGE SCALE GENOMIC DNA]</scope>
    <source>
        <strain evidence="15 16">ICMP2807</strain>
    </source>
</reference>
<evidence type="ECO:0000256" key="12">
    <source>
        <dbReference type="SAM" id="Phobius"/>
    </source>
</evidence>
<dbReference type="PROSITE" id="PS00211">
    <property type="entry name" value="ABC_TRANSPORTER_1"/>
    <property type="match status" value="1"/>
</dbReference>
<dbReference type="GO" id="GO:0016887">
    <property type="term" value="F:ATP hydrolysis activity"/>
    <property type="evidence" value="ECO:0007669"/>
    <property type="project" value="InterPro"/>
</dbReference>
<dbReference type="PROSITE" id="PS50893">
    <property type="entry name" value="ABC_TRANSPORTER_2"/>
    <property type="match status" value="1"/>
</dbReference>
<feature type="transmembrane region" description="Helical" evidence="12">
    <location>
        <begin position="20"/>
        <end position="39"/>
    </location>
</feature>
<dbReference type="PANTHER" id="PTHR43394:SF1">
    <property type="entry name" value="ATP-BINDING CASSETTE SUB-FAMILY B MEMBER 10, MITOCHONDRIAL"/>
    <property type="match status" value="1"/>
</dbReference>
<evidence type="ECO:0000256" key="5">
    <source>
        <dbReference type="ARBA" id="ARBA00022692"/>
    </source>
</evidence>
<feature type="transmembrane region" description="Helical" evidence="12">
    <location>
        <begin position="280"/>
        <end position="301"/>
    </location>
</feature>
<organism evidence="15 16">
    <name type="scientific">Robbsia andropogonis</name>
    <dbReference type="NCBI Taxonomy" id="28092"/>
    <lineage>
        <taxon>Bacteria</taxon>
        <taxon>Pseudomonadati</taxon>
        <taxon>Pseudomonadota</taxon>
        <taxon>Betaproteobacteria</taxon>
        <taxon>Burkholderiales</taxon>
        <taxon>Burkholderiaceae</taxon>
        <taxon>Robbsia</taxon>
    </lineage>
</organism>
<keyword evidence="16" id="KW-1185">Reference proteome</keyword>
<dbReference type="GO" id="GO:0005524">
    <property type="term" value="F:ATP binding"/>
    <property type="evidence" value="ECO:0007669"/>
    <property type="project" value="UniProtKB-KW"/>
</dbReference>
<keyword evidence="2" id="KW-0813">Transport</keyword>
<dbReference type="InterPro" id="IPR011527">
    <property type="entry name" value="ABC1_TM_dom"/>
</dbReference>
<dbReference type="GO" id="GO:0015421">
    <property type="term" value="F:ABC-type oligopeptide transporter activity"/>
    <property type="evidence" value="ECO:0007669"/>
    <property type="project" value="TreeGrafter"/>
</dbReference>
<dbReference type="InterPro" id="IPR017871">
    <property type="entry name" value="ABC_transporter-like_CS"/>
</dbReference>
<feature type="domain" description="ABC transmembrane type-1" evidence="14">
    <location>
        <begin position="19"/>
        <end position="303"/>
    </location>
</feature>
<dbReference type="GO" id="GO:0006869">
    <property type="term" value="P:lipid transport"/>
    <property type="evidence" value="ECO:0007669"/>
    <property type="project" value="UniProtKB-KW"/>
</dbReference>
<evidence type="ECO:0000256" key="7">
    <source>
        <dbReference type="ARBA" id="ARBA00022840"/>
    </source>
</evidence>
<evidence type="ECO:0000256" key="6">
    <source>
        <dbReference type="ARBA" id="ARBA00022741"/>
    </source>
</evidence>
<dbReference type="InterPro" id="IPR027417">
    <property type="entry name" value="P-loop_NTPase"/>
</dbReference>
<dbReference type="Pfam" id="PF00005">
    <property type="entry name" value="ABC_tran"/>
    <property type="match status" value="1"/>
</dbReference>
<keyword evidence="9 12" id="KW-1133">Transmembrane helix</keyword>
<dbReference type="Gene3D" id="1.20.1560.10">
    <property type="entry name" value="ABC transporter type 1, transmembrane domain"/>
    <property type="match status" value="2"/>
</dbReference>
<dbReference type="InterPro" id="IPR003593">
    <property type="entry name" value="AAA+_ATPase"/>
</dbReference>
<dbReference type="RefSeq" id="WP_046153755.1">
    <property type="nucleotide sequence ID" value="NZ_CADFGU010000009.1"/>
</dbReference>
<evidence type="ECO:0000259" key="13">
    <source>
        <dbReference type="PROSITE" id="PS50893"/>
    </source>
</evidence>
<feature type="transmembrane region" description="Helical" evidence="12">
    <location>
        <begin position="158"/>
        <end position="178"/>
    </location>
</feature>
<dbReference type="PANTHER" id="PTHR43394">
    <property type="entry name" value="ATP-DEPENDENT PERMEASE MDL1, MITOCHONDRIAL"/>
    <property type="match status" value="1"/>
</dbReference>
<dbReference type="InterPro" id="IPR036640">
    <property type="entry name" value="ABC1_TM_sf"/>
</dbReference>
<dbReference type="Proteomes" id="UP000033618">
    <property type="component" value="Unassembled WGS sequence"/>
</dbReference>
<accession>A0A0F5JW37</accession>
<dbReference type="OrthoDB" id="8554730at2"/>
<comment type="subcellular location">
    <subcellularLocation>
        <location evidence="1">Cell membrane</location>
        <topology evidence="1">Multi-pass membrane protein</topology>
    </subcellularLocation>
</comment>
<keyword evidence="3" id="KW-1003">Cell membrane</keyword>
<evidence type="ECO:0000259" key="14">
    <source>
        <dbReference type="PROSITE" id="PS50929"/>
    </source>
</evidence>
<dbReference type="SUPFAM" id="SSF90123">
    <property type="entry name" value="ABC transporter transmembrane region"/>
    <property type="match status" value="1"/>
</dbReference>
<evidence type="ECO:0000256" key="4">
    <source>
        <dbReference type="ARBA" id="ARBA00022519"/>
    </source>
</evidence>
<keyword evidence="4" id="KW-0997">Cell inner membrane</keyword>
<dbReference type="Gene3D" id="3.40.50.300">
    <property type="entry name" value="P-loop containing nucleotide triphosphate hydrolases"/>
    <property type="match status" value="1"/>
</dbReference>
<dbReference type="EMBL" id="LAQU01000026">
    <property type="protein sequence ID" value="KKB62036.1"/>
    <property type="molecule type" value="Genomic_DNA"/>
</dbReference>
<evidence type="ECO:0000256" key="11">
    <source>
        <dbReference type="ARBA" id="ARBA00023136"/>
    </source>
</evidence>
<evidence type="ECO:0000313" key="16">
    <source>
        <dbReference type="Proteomes" id="UP000033618"/>
    </source>
</evidence>
<evidence type="ECO:0000256" key="2">
    <source>
        <dbReference type="ARBA" id="ARBA00022448"/>
    </source>
</evidence>
<dbReference type="SUPFAM" id="SSF52540">
    <property type="entry name" value="P-loop containing nucleoside triphosphate hydrolases"/>
    <property type="match status" value="1"/>
</dbReference>
<keyword evidence="6" id="KW-0547">Nucleotide-binding</keyword>
<dbReference type="InterPro" id="IPR003439">
    <property type="entry name" value="ABC_transporter-like_ATP-bd"/>
</dbReference>
<dbReference type="CDD" id="cd18541">
    <property type="entry name" value="ABC_6TM_TmrB_like"/>
    <property type="match status" value="1"/>
</dbReference>
<evidence type="ECO:0000256" key="8">
    <source>
        <dbReference type="ARBA" id="ARBA00022967"/>
    </source>
</evidence>
<dbReference type="AlphaFoldDB" id="A0A0F5JW37"/>
<dbReference type="Pfam" id="PF00664">
    <property type="entry name" value="ABC_membrane"/>
    <property type="match status" value="1"/>
</dbReference>
<protein>
    <submittedName>
        <fullName evidence="15">ABC transporter ATP-binding protein</fullName>
    </submittedName>
</protein>
<evidence type="ECO:0000256" key="1">
    <source>
        <dbReference type="ARBA" id="ARBA00004651"/>
    </source>
</evidence>
<gene>
    <name evidence="15" type="ORF">WM40_19655</name>
</gene>
<feature type="transmembrane region" description="Helical" evidence="12">
    <location>
        <begin position="134"/>
        <end position="152"/>
    </location>
</feature>
<dbReference type="SMART" id="SM00382">
    <property type="entry name" value="AAA"/>
    <property type="match status" value="1"/>
</dbReference>
<keyword evidence="10" id="KW-0445">Lipid transport</keyword>
<dbReference type="PATRIC" id="fig|28092.6.peg.4606"/>
<dbReference type="FunFam" id="3.40.50.300:FF:000221">
    <property type="entry name" value="Multidrug ABC transporter ATP-binding protein"/>
    <property type="match status" value="1"/>
</dbReference>